<gene>
    <name evidence="9" type="ORF">E6O75_ATG06947</name>
</gene>
<dbReference type="PROSITE" id="PS50089">
    <property type="entry name" value="ZF_RING_2"/>
    <property type="match status" value="1"/>
</dbReference>
<dbReference type="Pfam" id="PF13920">
    <property type="entry name" value="zf-C3HC4_3"/>
    <property type="match status" value="1"/>
</dbReference>
<sequence>MSAATSFPNVDPPPLLFGQRSPSPPFSPRSPLHSQTPHTPPPAQMDEPEDVDMTSSTVLHAHVQNHERQDAAMDLDHLQTEQALVAPTSQTEALTDEIIESEDMDTTPDSSTVDPVNEQSQAGIVSPASPSPQADTNEILNGDAPPNTTNTPPGEIVQGNGEIAPPAVPTFDTDPAVVIEERPPGSPVRAGTPREDRDDDDSSEEDEYGQGWREIIEDTSTPDEQELKEIEEVPEHSALEYDYWEKKTFDNKKIDEPEYKAGATGRIDWTINYNGTKEKPNKELVMFSPSVTVGGLEWHIKFYPKGNDSDYLSVYVECVSLLSDAKRGASHPKKRRKSKASESDETVADPEPVSRVGPETSANQHTPLPLLEPTSLLKRKSIAAQVSVVLYNPAEPRTNFYRDCTHRFCTGSPDWGWTRFHGPYYEIQHRHRGQRQPLLRNDTLSFTAYIRLVDDETDCLWEHPSRDNPWDSLSMTGLQGLANPSLGSGGANIVSAISAWMLLKPFREILYQVQPPDPIKNPRMRPKPMVVAFQKILYSLRTRPQGAGTGAVQVDDLVDAFDWYGMDRSMDKLDVIEVWEILRMKLEEELAGTHLENALVQLFGPRRDRSTGIPTYKVPVRGQATISCAIASVTQASGSFVHPDSVLPEVLTIELDRQEFEQKSRTWKKISEKLKLEDETKVLDQSYTLYGFVTHKHDLHSGLYNTVLRPNGPGSKWYTYKDAKEDNQVVCLTKKKALGTNEGTDPSKPNDPFAAVAYVALYVRSDIAVSKKVFDSTNEPQWDISGWVVEDVKKYREYVGIAGRDIDMMEAIPSTLTNGDQEIKVEEETEKEVTQVDFTIINSKAFMEHEGSGIIDFFDSKWESSEHVFTVTLDSTDTPEQAREKVAASVPGVKDSRQCKLWVVASLTGTSTILKPDLLSTGQLDITGSSMDSGVEWTTVEEAKTRLAERRLWLHVIDEADLPPLYPRKISEPPKAATNGHLVAPPPLQPPADTTPVLPEVPMGVAPIVETAVAAPPVVEDTPMSDADDELPSPSPPTENIISIQENIQDDSQDDPVVPGELPIPVPMAPPIDDTLMGDLPPESVQPVVLSIPSPPQVDLNGNIMPPRGAPPSFTTAPFRVGEVYFFVKLFDAECQKLKPLGSFFAKKNSRVDHAIQKILGLPKDKTLLIFDEEEVATGHPLRRRKTFQEEDLHNGSILIAQRPVSDELKASLAARGAFAGPQGYLRAAADARNFPDIVDGKFTLDYFGSEYYSGEMLHRFPHGAGKKIYHSGDVYTGTFQVAERHGQGTMIFSNGDEYTGSWENNQQHGHGVFVEKETGNKYEGNWKNGKKHGKGVTHWEVAHNEERVCRICWEEAAESAFYDCGHVVSCLSCARRVESCPVCRRKVLGAVKLFFVS</sequence>
<dbReference type="PANTHER" id="PTHR43215:SF14">
    <property type="entry name" value="RADIAL SPOKE HEAD 1 HOMOLOG"/>
    <property type="match status" value="1"/>
</dbReference>
<dbReference type="InterPro" id="IPR038765">
    <property type="entry name" value="Papain-like_cys_pep_sf"/>
</dbReference>
<feature type="region of interest" description="Disordered" evidence="6">
    <location>
        <begin position="327"/>
        <end position="370"/>
    </location>
</feature>
<keyword evidence="3" id="KW-0677">Repeat</keyword>
<dbReference type="SUPFAM" id="SSF54001">
    <property type="entry name" value="Cysteine proteinases"/>
    <property type="match status" value="1"/>
</dbReference>
<dbReference type="STRING" id="86259.A0A4Z1PCW9"/>
<dbReference type="Gene3D" id="2.20.110.10">
    <property type="entry name" value="Histone H3 K4-specific methyltransferase SET7/9 N-terminal domain"/>
    <property type="match status" value="1"/>
</dbReference>
<feature type="domain" description="MATH" evidence="8">
    <location>
        <begin position="264"/>
        <end position="450"/>
    </location>
</feature>
<dbReference type="SMART" id="SM00698">
    <property type="entry name" value="MORN"/>
    <property type="match status" value="3"/>
</dbReference>
<keyword evidence="5" id="KW-0479">Metal-binding</keyword>
<evidence type="ECO:0000256" key="6">
    <source>
        <dbReference type="SAM" id="MobiDB-lite"/>
    </source>
</evidence>
<dbReference type="Pfam" id="PF12436">
    <property type="entry name" value="USP7_ICP0_bdg"/>
    <property type="match status" value="1"/>
</dbReference>
<name>A0A4Z1PCW9_9PEZI</name>
<dbReference type="GO" id="GO:0008270">
    <property type="term" value="F:zinc ion binding"/>
    <property type="evidence" value="ECO:0007669"/>
    <property type="project" value="UniProtKB-KW"/>
</dbReference>
<dbReference type="GO" id="GO:0005737">
    <property type="term" value="C:cytoplasm"/>
    <property type="evidence" value="ECO:0007669"/>
    <property type="project" value="UniProtKB-SubCell"/>
</dbReference>
<dbReference type="Gene3D" id="3.90.70.10">
    <property type="entry name" value="Cysteine proteinases"/>
    <property type="match status" value="1"/>
</dbReference>
<dbReference type="GO" id="GO:0004843">
    <property type="term" value="F:cysteine-type deubiquitinase activity"/>
    <property type="evidence" value="ECO:0007669"/>
    <property type="project" value="InterPro"/>
</dbReference>
<keyword evidence="10" id="KW-1185">Reference proteome</keyword>
<reference evidence="9 10" key="1">
    <citation type="submission" date="2019-04" db="EMBL/GenBank/DDBJ databases">
        <title>High contiguity whole genome sequence and gene annotation resource for two Venturia nashicola isolates.</title>
        <authorList>
            <person name="Prokchorchik M."/>
            <person name="Won K."/>
            <person name="Lee Y."/>
            <person name="Choi E.D."/>
            <person name="Segonzac C."/>
            <person name="Sohn K.H."/>
        </authorList>
    </citation>
    <scope>NUCLEOTIDE SEQUENCE [LARGE SCALE GENOMIC DNA]</scope>
    <source>
        <strain evidence="9 10">PRI2</strain>
    </source>
</reference>
<dbReference type="SUPFAM" id="SSF82185">
    <property type="entry name" value="Histone H3 K4-specific methyltransferase SET7/9 N-terminal domain"/>
    <property type="match status" value="1"/>
</dbReference>
<dbReference type="PROSITE" id="PS50144">
    <property type="entry name" value="MATH"/>
    <property type="match status" value="1"/>
</dbReference>
<dbReference type="EMBL" id="SNSC02000012">
    <property type="protein sequence ID" value="TID19609.1"/>
    <property type="molecule type" value="Genomic_DNA"/>
</dbReference>
<evidence type="ECO:0000259" key="8">
    <source>
        <dbReference type="PROSITE" id="PS50144"/>
    </source>
</evidence>
<feature type="compositionally biased region" description="Basic residues" evidence="6">
    <location>
        <begin position="328"/>
        <end position="338"/>
    </location>
</feature>
<comment type="caution">
    <text evidence="9">The sequence shown here is derived from an EMBL/GenBank/DDBJ whole genome shotgun (WGS) entry which is preliminary data.</text>
</comment>
<feature type="region of interest" description="Disordered" evidence="6">
    <location>
        <begin position="97"/>
        <end position="213"/>
    </location>
</feature>
<evidence type="ECO:0000259" key="7">
    <source>
        <dbReference type="PROSITE" id="PS50089"/>
    </source>
</evidence>
<evidence type="ECO:0000313" key="9">
    <source>
        <dbReference type="EMBL" id="TID19609.1"/>
    </source>
</evidence>
<dbReference type="InterPro" id="IPR024729">
    <property type="entry name" value="USP7_ICP0-binding_dom"/>
</dbReference>
<evidence type="ECO:0000256" key="3">
    <source>
        <dbReference type="ARBA" id="ARBA00022737"/>
    </source>
</evidence>
<dbReference type="InterPro" id="IPR008974">
    <property type="entry name" value="TRAF-like"/>
</dbReference>
<dbReference type="Gene3D" id="3.30.40.10">
    <property type="entry name" value="Zinc/RING finger domain, C3HC4 (zinc finger)"/>
    <property type="match status" value="1"/>
</dbReference>
<protein>
    <submittedName>
        <fullName evidence="9">Uncharacterized protein</fullName>
    </submittedName>
</protein>
<keyword evidence="5" id="KW-0863">Zinc-finger</keyword>
<evidence type="ECO:0000256" key="2">
    <source>
        <dbReference type="ARBA" id="ARBA00022490"/>
    </source>
</evidence>
<keyword evidence="5" id="KW-0862">Zinc</keyword>
<comment type="subcellular location">
    <subcellularLocation>
        <location evidence="1">Cytoplasm</location>
    </subcellularLocation>
</comment>
<dbReference type="InterPro" id="IPR001841">
    <property type="entry name" value="Znf_RING"/>
</dbReference>
<dbReference type="GO" id="GO:0016579">
    <property type="term" value="P:protein deubiquitination"/>
    <property type="evidence" value="ECO:0007669"/>
    <property type="project" value="InterPro"/>
</dbReference>
<proteinExistence type="predicted"/>
<feature type="compositionally biased region" description="Basic and acidic residues" evidence="6">
    <location>
        <begin position="64"/>
        <end position="74"/>
    </location>
</feature>
<feature type="compositionally biased region" description="Polar residues" evidence="6">
    <location>
        <begin position="107"/>
        <end position="123"/>
    </location>
</feature>
<feature type="compositionally biased region" description="Acidic residues" evidence="6">
    <location>
        <begin position="197"/>
        <end position="208"/>
    </location>
</feature>
<dbReference type="InterPro" id="IPR001394">
    <property type="entry name" value="Peptidase_C19_UCH"/>
</dbReference>
<dbReference type="InterPro" id="IPR003409">
    <property type="entry name" value="MORN"/>
</dbReference>
<dbReference type="SUPFAM" id="SSF49599">
    <property type="entry name" value="TRAF domain-like"/>
    <property type="match status" value="1"/>
</dbReference>
<dbReference type="PANTHER" id="PTHR43215">
    <property type="entry name" value="RADIAL SPOKE HEAD 1 HOMOLOG"/>
    <property type="match status" value="1"/>
</dbReference>
<keyword evidence="2" id="KW-0963">Cytoplasm</keyword>
<feature type="compositionally biased region" description="Acidic residues" evidence="6">
    <location>
        <begin position="97"/>
        <end position="106"/>
    </location>
</feature>
<evidence type="ECO:0000256" key="1">
    <source>
        <dbReference type="ARBA" id="ARBA00004496"/>
    </source>
</evidence>
<dbReference type="Gene3D" id="2.60.210.10">
    <property type="entry name" value="Apoptosis, Tumor Necrosis Factor Receptor Associated Protein 2, Chain A"/>
    <property type="match status" value="1"/>
</dbReference>
<accession>A0A4Z1PCW9</accession>
<keyword evidence="4" id="KW-0833">Ubl conjugation pathway</keyword>
<evidence type="ECO:0000256" key="5">
    <source>
        <dbReference type="PROSITE-ProRule" id="PRU00175"/>
    </source>
</evidence>
<feature type="region of interest" description="Disordered" evidence="6">
    <location>
        <begin position="1"/>
        <end position="74"/>
    </location>
</feature>
<dbReference type="Proteomes" id="UP000298493">
    <property type="component" value="Unassembled WGS sequence"/>
</dbReference>
<dbReference type="Pfam" id="PF02493">
    <property type="entry name" value="MORN"/>
    <property type="match status" value="3"/>
</dbReference>
<dbReference type="Pfam" id="PF00443">
    <property type="entry name" value="UCH"/>
    <property type="match status" value="1"/>
</dbReference>
<dbReference type="InterPro" id="IPR013083">
    <property type="entry name" value="Znf_RING/FYVE/PHD"/>
</dbReference>
<dbReference type="Gene3D" id="3.10.20.90">
    <property type="entry name" value="Phosphatidylinositol 3-kinase Catalytic Subunit, Chain A, domain 1"/>
    <property type="match status" value="1"/>
</dbReference>
<dbReference type="SUPFAM" id="SSF57850">
    <property type="entry name" value="RING/U-box"/>
    <property type="match status" value="1"/>
</dbReference>
<evidence type="ECO:0000256" key="4">
    <source>
        <dbReference type="ARBA" id="ARBA00022786"/>
    </source>
</evidence>
<organism evidence="9 10">
    <name type="scientific">Venturia nashicola</name>
    <dbReference type="NCBI Taxonomy" id="86259"/>
    <lineage>
        <taxon>Eukaryota</taxon>
        <taxon>Fungi</taxon>
        <taxon>Dikarya</taxon>
        <taxon>Ascomycota</taxon>
        <taxon>Pezizomycotina</taxon>
        <taxon>Dothideomycetes</taxon>
        <taxon>Pleosporomycetidae</taxon>
        <taxon>Venturiales</taxon>
        <taxon>Venturiaceae</taxon>
        <taxon>Venturia</taxon>
    </lineage>
</organism>
<feature type="domain" description="RING-type" evidence="7">
    <location>
        <begin position="1350"/>
        <end position="1385"/>
    </location>
</feature>
<evidence type="ECO:0000313" key="10">
    <source>
        <dbReference type="Proteomes" id="UP000298493"/>
    </source>
</evidence>
<dbReference type="InterPro" id="IPR002083">
    <property type="entry name" value="MATH/TRAF_dom"/>
</dbReference>